<evidence type="ECO:0000256" key="5">
    <source>
        <dbReference type="ARBA" id="ARBA00023136"/>
    </source>
</evidence>
<evidence type="ECO:0000256" key="3">
    <source>
        <dbReference type="ARBA" id="ARBA00022692"/>
    </source>
</evidence>
<dbReference type="GO" id="GO:0005886">
    <property type="term" value="C:plasma membrane"/>
    <property type="evidence" value="ECO:0007669"/>
    <property type="project" value="UniProtKB-SubCell"/>
</dbReference>
<feature type="transmembrane region" description="Helical" evidence="6">
    <location>
        <begin position="63"/>
        <end position="84"/>
    </location>
</feature>
<dbReference type="InterPro" id="IPR005275">
    <property type="entry name" value="Lfuc_symporter_FucP"/>
</dbReference>
<accession>A0A2W5CC51</accession>
<evidence type="ECO:0000313" key="8">
    <source>
        <dbReference type="Proteomes" id="UP000249066"/>
    </source>
</evidence>
<feature type="transmembrane region" description="Helical" evidence="6">
    <location>
        <begin position="345"/>
        <end position="365"/>
    </location>
</feature>
<feature type="transmembrane region" description="Helical" evidence="6">
    <location>
        <begin position="25"/>
        <end position="43"/>
    </location>
</feature>
<dbReference type="InterPro" id="IPR036259">
    <property type="entry name" value="MFS_trans_sf"/>
</dbReference>
<comment type="caution">
    <text evidence="7">The sequence shown here is derived from an EMBL/GenBank/DDBJ whole genome shotgun (WGS) entry which is preliminary data.</text>
</comment>
<keyword evidence="5 6" id="KW-0472">Membrane</keyword>
<dbReference type="PANTHER" id="PTHR43702">
    <property type="entry name" value="L-FUCOSE-PROTON SYMPORTER"/>
    <property type="match status" value="1"/>
</dbReference>
<feature type="transmembrane region" description="Helical" evidence="6">
    <location>
        <begin position="154"/>
        <end position="177"/>
    </location>
</feature>
<proteinExistence type="predicted"/>
<dbReference type="AlphaFoldDB" id="A0A2W5CC51"/>
<reference evidence="7 8" key="1">
    <citation type="submission" date="2017-08" db="EMBL/GenBank/DDBJ databases">
        <title>Infants hospitalized years apart are colonized by the same room-sourced microbial strains.</title>
        <authorList>
            <person name="Brooks B."/>
            <person name="Olm M.R."/>
            <person name="Firek B.A."/>
            <person name="Baker R."/>
            <person name="Thomas B.C."/>
            <person name="Morowitz M.J."/>
            <person name="Banfield J.F."/>
        </authorList>
    </citation>
    <scope>NUCLEOTIDE SEQUENCE [LARGE SCALE GENOMIC DNA]</scope>
    <source>
        <strain evidence="7">S2_018_000_R2_101</strain>
    </source>
</reference>
<feature type="transmembrane region" description="Helical" evidence="6">
    <location>
        <begin position="321"/>
        <end position="339"/>
    </location>
</feature>
<feature type="transmembrane region" description="Helical" evidence="6">
    <location>
        <begin position="404"/>
        <end position="424"/>
    </location>
</feature>
<dbReference type="SUPFAM" id="SSF103473">
    <property type="entry name" value="MFS general substrate transporter"/>
    <property type="match status" value="1"/>
</dbReference>
<feature type="transmembrane region" description="Helical" evidence="6">
    <location>
        <begin position="290"/>
        <end position="309"/>
    </location>
</feature>
<evidence type="ECO:0000256" key="6">
    <source>
        <dbReference type="SAM" id="Phobius"/>
    </source>
</evidence>
<evidence type="ECO:0000256" key="4">
    <source>
        <dbReference type="ARBA" id="ARBA00022989"/>
    </source>
</evidence>
<feature type="transmembrane region" description="Helical" evidence="6">
    <location>
        <begin position="254"/>
        <end position="275"/>
    </location>
</feature>
<dbReference type="PANTHER" id="PTHR43702:SF11">
    <property type="entry name" value="L-FUCOSE-PROTON SYMPORTER"/>
    <property type="match status" value="1"/>
</dbReference>
<dbReference type="CDD" id="cd17394">
    <property type="entry name" value="MFS_FucP_like"/>
    <property type="match status" value="1"/>
</dbReference>
<organism evidence="7 8">
    <name type="scientific">Sphingomonas sanxanigenens</name>
    <dbReference type="NCBI Taxonomy" id="397260"/>
    <lineage>
        <taxon>Bacteria</taxon>
        <taxon>Pseudomonadati</taxon>
        <taxon>Pseudomonadota</taxon>
        <taxon>Alphaproteobacteria</taxon>
        <taxon>Sphingomonadales</taxon>
        <taxon>Sphingomonadaceae</taxon>
        <taxon>Sphingomonas</taxon>
    </lineage>
</organism>
<evidence type="ECO:0000256" key="1">
    <source>
        <dbReference type="ARBA" id="ARBA00004429"/>
    </source>
</evidence>
<dbReference type="GO" id="GO:0015535">
    <property type="term" value="F:fucose:proton symporter activity"/>
    <property type="evidence" value="ECO:0007669"/>
    <property type="project" value="InterPro"/>
</dbReference>
<dbReference type="EMBL" id="QFNN01000003">
    <property type="protein sequence ID" value="PZO91928.1"/>
    <property type="molecule type" value="Genomic_DNA"/>
</dbReference>
<dbReference type="InterPro" id="IPR050375">
    <property type="entry name" value="MFS_TsgA-like"/>
</dbReference>
<keyword evidence="4 6" id="KW-1133">Transmembrane helix</keyword>
<feature type="transmembrane region" description="Helical" evidence="6">
    <location>
        <begin position="377"/>
        <end position="398"/>
    </location>
</feature>
<dbReference type="InterPro" id="IPR011701">
    <property type="entry name" value="MFS"/>
</dbReference>
<evidence type="ECO:0000313" key="7">
    <source>
        <dbReference type="EMBL" id="PZO91928.1"/>
    </source>
</evidence>
<name>A0A2W5CC51_9SPHN</name>
<comment type="subcellular location">
    <subcellularLocation>
        <location evidence="1">Cell inner membrane</location>
        <topology evidence="1">Multi-pass membrane protein</topology>
    </subcellularLocation>
</comment>
<feature type="transmembrane region" description="Helical" evidence="6">
    <location>
        <begin position="91"/>
        <end position="110"/>
    </location>
</feature>
<dbReference type="Gene3D" id="1.20.1250.20">
    <property type="entry name" value="MFS general substrate transporter like domains"/>
    <property type="match status" value="2"/>
</dbReference>
<keyword evidence="3 6" id="KW-0812">Transmembrane</keyword>
<dbReference type="Pfam" id="PF07690">
    <property type="entry name" value="MFS_1"/>
    <property type="match status" value="1"/>
</dbReference>
<sequence length="434" mass="46693">MAEADLPSRAPPPSSPPIVEKRYRIVFWLVGSLFFSWAIASSLNDVLIRHFQIALSITKLQASLVQFAFYIGYFCAAIPASLLNRRYGYKTGILIGLYLYAAGAFLFYPASITRDYMVFLFALYTIAFGLAFLETSANPYIVLLGDPETSAARLTLAQSLYGLGAVTGPLIGGIFIFSGGEASPEAIRAMPAQALNAFQAAQAAAVQGPYLVIGLVICVLAFAIARIHFPDVANAGSAVKRRSPILRVLRHNSLRWAIATQFAYVGAQVGIWSFFIDFSREQLPQLPDRTAAFALSTSLALLMIGRFSGAFLQKKIGSGRLLAIYAAINILLCVIAALASGWAAIAALWATSFFMSIMFPSIFAFGIRGLGDETELAVPLLVMAIIGGAVVPPAMGLMSDHFGHLQYAMALPALCFAVCLAFAWRAPRFARGQG</sequence>
<dbReference type="NCBIfam" id="TIGR00885">
    <property type="entry name" value="fucP"/>
    <property type="match status" value="1"/>
</dbReference>
<evidence type="ECO:0000256" key="2">
    <source>
        <dbReference type="ARBA" id="ARBA00022475"/>
    </source>
</evidence>
<keyword evidence="2" id="KW-1003">Cell membrane</keyword>
<feature type="transmembrane region" description="Helical" evidence="6">
    <location>
        <begin position="210"/>
        <end position="233"/>
    </location>
</feature>
<protein>
    <submittedName>
        <fullName evidence="7">L-fucose:H+ symporter permease</fullName>
    </submittedName>
</protein>
<gene>
    <name evidence="7" type="primary">fucP</name>
    <name evidence="7" type="ORF">DI623_01685</name>
</gene>
<dbReference type="Proteomes" id="UP000249066">
    <property type="component" value="Unassembled WGS sequence"/>
</dbReference>